<feature type="region of interest" description="Disordered" evidence="1">
    <location>
        <begin position="347"/>
        <end position="370"/>
    </location>
</feature>
<dbReference type="InterPro" id="IPR044855">
    <property type="entry name" value="CoA-Trfase_III_dom3_sf"/>
</dbReference>
<keyword evidence="3" id="KW-1185">Reference proteome</keyword>
<accession>A0A1W7A256</accession>
<dbReference type="Proteomes" id="UP000194137">
    <property type="component" value="Chromosome"/>
</dbReference>
<dbReference type="PANTHER" id="PTHR48228">
    <property type="entry name" value="SUCCINYL-COA--D-CITRAMALATE COA-TRANSFERASE"/>
    <property type="match status" value="1"/>
</dbReference>
<dbReference type="Pfam" id="PF02515">
    <property type="entry name" value="CoA_transf_3"/>
    <property type="match status" value="1"/>
</dbReference>
<dbReference type="PANTHER" id="PTHR48228:SF5">
    <property type="entry name" value="ALPHA-METHYLACYL-COA RACEMASE"/>
    <property type="match status" value="1"/>
</dbReference>
<dbReference type="EMBL" id="CP021112">
    <property type="protein sequence ID" value="ARQ03155.1"/>
    <property type="molecule type" value="Genomic_DNA"/>
</dbReference>
<organism evidence="2 3">
    <name type="scientific">Pseudorhodoplanes sinuspersici</name>
    <dbReference type="NCBI Taxonomy" id="1235591"/>
    <lineage>
        <taxon>Bacteria</taxon>
        <taxon>Pseudomonadati</taxon>
        <taxon>Pseudomonadota</taxon>
        <taxon>Alphaproteobacteria</taxon>
        <taxon>Hyphomicrobiales</taxon>
        <taxon>Pseudorhodoplanes</taxon>
    </lineage>
</organism>
<dbReference type="InterPro" id="IPR003673">
    <property type="entry name" value="CoA-Trfase_fam_III"/>
</dbReference>
<reference evidence="2 3" key="1">
    <citation type="submission" date="2017-05" db="EMBL/GenBank/DDBJ databases">
        <title>Full genome sequence of Pseudorhodoplanes sinuspersici.</title>
        <authorList>
            <person name="Dastgheib S.M.M."/>
            <person name="Shavandi M."/>
            <person name="Tirandaz H."/>
        </authorList>
    </citation>
    <scope>NUCLEOTIDE SEQUENCE [LARGE SCALE GENOMIC DNA]</scope>
    <source>
        <strain evidence="2 3">RIPI110</strain>
    </source>
</reference>
<dbReference type="OrthoDB" id="9806585at2"/>
<evidence type="ECO:0008006" key="4">
    <source>
        <dbReference type="Google" id="ProtNLM"/>
    </source>
</evidence>
<dbReference type="STRING" id="1235591.CAK95_23535"/>
<name>A0A1W7A256_9HYPH</name>
<proteinExistence type="predicted"/>
<dbReference type="KEGG" id="psin:CAK95_23535"/>
<sequence length="370" mass="39924">MMQPLSGIKVLDLTNLLPGPLATLMLAEAGAEVLKIERPGGDDMRGYQPEWNGTGAAFGLLNRGKKSFILDLKSEKGADRLRLLLQDVDVLVEQFRPGIMDKLGFGYAAVREVNPHLIYCSITGYGQSGHRAQEAGHDLNYIGHTGLLALQPGPTDRPVVPPALIADIGGGTFPAVINILLALRQRDLTGQGCHLDIAMTDAMFTFAWHALARRFATERCPAPGESELCGGSPRYQLYPAKDGGLIACAALEDHFWRRFASVIGLDPTLTDDRRDPAATMAAVAALIATRSAAEWEPVFAKADCCLTIVRSLDDALSDPHFIQRGLFSRRLRGLDGGTMPALPLPIAPQFRGPADDEKPVPPLSQAETGW</sequence>
<protein>
    <recommendedName>
        <fullName evidence="4">CoA transferase</fullName>
    </recommendedName>
</protein>
<dbReference type="AlphaFoldDB" id="A0A1W7A256"/>
<evidence type="ECO:0000313" key="2">
    <source>
        <dbReference type="EMBL" id="ARQ03155.1"/>
    </source>
</evidence>
<evidence type="ECO:0000256" key="1">
    <source>
        <dbReference type="SAM" id="MobiDB-lite"/>
    </source>
</evidence>
<dbReference type="InterPro" id="IPR050509">
    <property type="entry name" value="CoA-transferase_III"/>
</dbReference>
<dbReference type="InterPro" id="IPR023606">
    <property type="entry name" value="CoA-Trfase_III_dom_1_sf"/>
</dbReference>
<dbReference type="GO" id="GO:0003824">
    <property type="term" value="F:catalytic activity"/>
    <property type="evidence" value="ECO:0007669"/>
    <property type="project" value="InterPro"/>
</dbReference>
<gene>
    <name evidence="2" type="ORF">CAK95_23535</name>
</gene>
<dbReference type="Gene3D" id="3.30.1540.10">
    <property type="entry name" value="formyl-coa transferase, domain 3"/>
    <property type="match status" value="1"/>
</dbReference>
<dbReference type="SUPFAM" id="SSF89796">
    <property type="entry name" value="CoA-transferase family III (CaiB/BaiF)"/>
    <property type="match status" value="1"/>
</dbReference>
<evidence type="ECO:0000313" key="3">
    <source>
        <dbReference type="Proteomes" id="UP000194137"/>
    </source>
</evidence>
<dbReference type="Gene3D" id="3.40.50.10540">
    <property type="entry name" value="Crotonobetainyl-coa:carnitine coa-transferase, domain 1"/>
    <property type="match status" value="1"/>
</dbReference>